<dbReference type="CDD" id="cd06121">
    <property type="entry name" value="cupin_YML079wp"/>
    <property type="match status" value="1"/>
</dbReference>
<reference evidence="2 3" key="1">
    <citation type="submission" date="2023-07" db="EMBL/GenBank/DDBJ databases">
        <title>Functional and genomic diversity of the sorghum phyllosphere microbiome.</title>
        <authorList>
            <person name="Shade A."/>
        </authorList>
    </citation>
    <scope>NUCLEOTIDE SEQUENCE [LARGE SCALE GENOMIC DNA]</scope>
    <source>
        <strain evidence="2 3">SORGH_AS_1126</strain>
    </source>
</reference>
<dbReference type="InterPro" id="IPR009327">
    <property type="entry name" value="Cupin_DUF985"/>
</dbReference>
<sequence length="160" mass="17869">MAAEQSAAAIIAALNLEPHPEGGFYRQTFRDANGEERGHSTAIYYLLEKGQRSHWHKVIDAVEVWHYYAGAPLSLHMSEDGKSVTTVRLGPAILDGEQPQAIVPSNCWQSAESLGDFTLVGCTVAPRLRFRQFRHGRTRLGAGLKSHFCWNAISRHISWQ</sequence>
<dbReference type="PANTHER" id="PTHR33387:SF3">
    <property type="entry name" value="DUF985 DOMAIN-CONTAINING PROTEIN"/>
    <property type="match status" value="1"/>
</dbReference>
<dbReference type="EMBL" id="JAUTBL010000001">
    <property type="protein sequence ID" value="MDQ1183650.1"/>
    <property type="molecule type" value="Genomic_DNA"/>
</dbReference>
<feature type="domain" description="DUF985" evidence="1">
    <location>
        <begin position="9"/>
        <end position="134"/>
    </location>
</feature>
<dbReference type="InterPro" id="IPR039935">
    <property type="entry name" value="YML079W-like"/>
</dbReference>
<proteinExistence type="predicted"/>
<dbReference type="InterPro" id="IPR014710">
    <property type="entry name" value="RmlC-like_jellyroll"/>
</dbReference>
<dbReference type="InterPro" id="IPR011051">
    <property type="entry name" value="RmlC_Cupin_sf"/>
</dbReference>
<comment type="caution">
    <text evidence="2">The sequence shown here is derived from an EMBL/GenBank/DDBJ whole genome shotgun (WGS) entry which is preliminary data.</text>
</comment>
<dbReference type="Proteomes" id="UP001224781">
    <property type="component" value="Unassembled WGS sequence"/>
</dbReference>
<dbReference type="PANTHER" id="PTHR33387">
    <property type="entry name" value="RMLC-LIKE JELLY ROLL FOLD PROTEIN"/>
    <property type="match status" value="1"/>
</dbReference>
<evidence type="ECO:0000259" key="1">
    <source>
        <dbReference type="Pfam" id="PF06172"/>
    </source>
</evidence>
<dbReference type="Gene3D" id="2.60.120.10">
    <property type="entry name" value="Jelly Rolls"/>
    <property type="match status" value="1"/>
</dbReference>
<dbReference type="Pfam" id="PF06172">
    <property type="entry name" value="Cupin_5"/>
    <property type="match status" value="1"/>
</dbReference>
<evidence type="ECO:0000313" key="2">
    <source>
        <dbReference type="EMBL" id="MDQ1183650.1"/>
    </source>
</evidence>
<evidence type="ECO:0000313" key="3">
    <source>
        <dbReference type="Proteomes" id="UP001224781"/>
    </source>
</evidence>
<protein>
    <submittedName>
        <fullName evidence="2">Cupin superfamily sugar epimerase</fullName>
    </submittedName>
</protein>
<keyword evidence="3" id="KW-1185">Reference proteome</keyword>
<dbReference type="SUPFAM" id="SSF51182">
    <property type="entry name" value="RmlC-like cupins"/>
    <property type="match status" value="1"/>
</dbReference>
<accession>A0ABU0UFD2</accession>
<name>A0ABU0UFD2_9HYPH</name>
<organism evidence="2 3">
    <name type="scientific">Agrobacterium larrymoorei</name>
    <dbReference type="NCBI Taxonomy" id="160699"/>
    <lineage>
        <taxon>Bacteria</taxon>
        <taxon>Pseudomonadati</taxon>
        <taxon>Pseudomonadota</taxon>
        <taxon>Alphaproteobacteria</taxon>
        <taxon>Hyphomicrobiales</taxon>
        <taxon>Rhizobiaceae</taxon>
        <taxon>Rhizobium/Agrobacterium group</taxon>
        <taxon>Agrobacterium</taxon>
    </lineage>
</organism>
<gene>
    <name evidence="2" type="ORF">QE408_000772</name>
</gene>